<dbReference type="EMBL" id="JAPFFM010000014">
    <property type="protein sequence ID" value="KAJ6715855.1"/>
    <property type="molecule type" value="Genomic_DNA"/>
</dbReference>
<gene>
    <name evidence="1" type="ORF">OIU74_008572</name>
</gene>
<evidence type="ECO:0000313" key="2">
    <source>
        <dbReference type="Proteomes" id="UP001151752"/>
    </source>
</evidence>
<comment type="caution">
    <text evidence="1">The sequence shown here is derived from an EMBL/GenBank/DDBJ whole genome shotgun (WGS) entry which is preliminary data.</text>
</comment>
<evidence type="ECO:0000313" key="1">
    <source>
        <dbReference type="EMBL" id="KAJ6715855.1"/>
    </source>
</evidence>
<dbReference type="Proteomes" id="UP001151752">
    <property type="component" value="Chromosome 9"/>
</dbReference>
<organism evidence="1 2">
    <name type="scientific">Salix koriyanagi</name>
    <dbReference type="NCBI Taxonomy" id="2511006"/>
    <lineage>
        <taxon>Eukaryota</taxon>
        <taxon>Viridiplantae</taxon>
        <taxon>Streptophyta</taxon>
        <taxon>Embryophyta</taxon>
        <taxon>Tracheophyta</taxon>
        <taxon>Spermatophyta</taxon>
        <taxon>Magnoliopsida</taxon>
        <taxon>eudicotyledons</taxon>
        <taxon>Gunneridae</taxon>
        <taxon>Pentapetalae</taxon>
        <taxon>rosids</taxon>
        <taxon>fabids</taxon>
        <taxon>Malpighiales</taxon>
        <taxon>Salicaceae</taxon>
        <taxon>Saliceae</taxon>
        <taxon>Salix</taxon>
    </lineage>
</organism>
<keyword evidence="2" id="KW-1185">Reference proteome</keyword>
<proteinExistence type="predicted"/>
<sequence>MKVAATGCNGGYNAIKVRGPGAMISRHTKPRSRVWSWEVGGRDWVDFAFQALIALVGGLKAGCDIIIIPTIFCAKLKSWCPLLAFEVKSRQPCVLALGKQSDCHSWSSPSPRRSIITTVSQSWGLCHLHIKGI</sequence>
<name>A0A9Q0TQ96_9ROSI</name>
<reference evidence="1" key="1">
    <citation type="submission" date="2022-11" db="EMBL/GenBank/DDBJ databases">
        <authorList>
            <person name="Hyden B.L."/>
            <person name="Feng K."/>
            <person name="Yates T."/>
            <person name="Jawdy S."/>
            <person name="Smart L.B."/>
            <person name="Muchero W."/>
        </authorList>
    </citation>
    <scope>NUCLEOTIDE SEQUENCE</scope>
    <source>
        <tissue evidence="1">Shoot tip</tissue>
    </source>
</reference>
<accession>A0A9Q0TQ96</accession>
<protein>
    <submittedName>
        <fullName evidence="1">Uncharacterized protein</fullName>
    </submittedName>
</protein>
<dbReference type="AlphaFoldDB" id="A0A9Q0TQ96"/>
<reference evidence="1" key="2">
    <citation type="journal article" date="2023" name="Int. J. Mol. Sci.">
        <title>De Novo Assembly and Annotation of 11 Diverse Shrub Willow (Salix) Genomes Reveals Novel Gene Organization in Sex-Linked Regions.</title>
        <authorList>
            <person name="Hyden B."/>
            <person name="Feng K."/>
            <person name="Yates T.B."/>
            <person name="Jawdy S."/>
            <person name="Cereghino C."/>
            <person name="Smart L.B."/>
            <person name="Muchero W."/>
        </authorList>
    </citation>
    <scope>NUCLEOTIDE SEQUENCE</scope>
    <source>
        <tissue evidence="1">Shoot tip</tissue>
    </source>
</reference>